<evidence type="ECO:0000313" key="3">
    <source>
        <dbReference type="Proteomes" id="UP000230423"/>
    </source>
</evidence>
<protein>
    <submittedName>
        <fullName evidence="2">Uncharacterized protein</fullName>
    </submittedName>
</protein>
<reference evidence="2" key="1">
    <citation type="submission" date="2015-09" db="EMBL/GenBank/DDBJ databases">
        <title>Draft genome of the parasitic nematode Teladorsagia circumcincta isolate WARC Sus (inbred).</title>
        <authorList>
            <person name="Mitreva M."/>
        </authorList>
    </citation>
    <scope>NUCLEOTIDE SEQUENCE [LARGE SCALE GENOMIC DNA]</scope>
    <source>
        <strain evidence="2">S</strain>
    </source>
</reference>
<evidence type="ECO:0000256" key="1">
    <source>
        <dbReference type="SAM" id="MobiDB-lite"/>
    </source>
</evidence>
<feature type="region of interest" description="Disordered" evidence="1">
    <location>
        <begin position="56"/>
        <end position="94"/>
    </location>
</feature>
<dbReference type="EMBL" id="KZ348584">
    <property type="protein sequence ID" value="PIO65987.1"/>
    <property type="molecule type" value="Genomic_DNA"/>
</dbReference>
<sequence length="266" mass="28876">MSPVDGSSAHTRSAAGGAPQPQKILPTSPPKLSLSADTRNPSLCDNLQDILTVEASREQVSSTVKEEIPLNSSSSESNASNDSEQQITQSEPDPSLKLLQQAGIFPREMLQAVPEMSEENLSQPTCGSVNPSSSFESTPTCFRVSQVDASLGQQPAQAETINGGNVAVAASLVSQSSEIDLKMARSVLEGLEFPDINGDVINHLTFIRKQVLEYHERHAIIPRLENILACLREKISSQWIDYVLYYIPDVSVMPVDGQVFVVWKGK</sequence>
<dbReference type="AlphaFoldDB" id="A0A2G9U6T8"/>
<dbReference type="Proteomes" id="UP000230423">
    <property type="component" value="Unassembled WGS sequence"/>
</dbReference>
<keyword evidence="3" id="KW-1185">Reference proteome</keyword>
<accession>A0A2G9U6T8</accession>
<feature type="region of interest" description="Disordered" evidence="1">
    <location>
        <begin position="1"/>
        <end position="43"/>
    </location>
</feature>
<feature type="compositionally biased region" description="Low complexity" evidence="1">
    <location>
        <begin position="71"/>
        <end position="83"/>
    </location>
</feature>
<gene>
    <name evidence="2" type="ORF">TELCIR_12313</name>
</gene>
<evidence type="ECO:0000313" key="2">
    <source>
        <dbReference type="EMBL" id="PIO65987.1"/>
    </source>
</evidence>
<proteinExistence type="predicted"/>
<name>A0A2G9U6T8_TELCI</name>
<organism evidence="2 3">
    <name type="scientific">Teladorsagia circumcincta</name>
    <name type="common">Brown stomach worm</name>
    <name type="synonym">Ostertagia circumcincta</name>
    <dbReference type="NCBI Taxonomy" id="45464"/>
    <lineage>
        <taxon>Eukaryota</taxon>
        <taxon>Metazoa</taxon>
        <taxon>Ecdysozoa</taxon>
        <taxon>Nematoda</taxon>
        <taxon>Chromadorea</taxon>
        <taxon>Rhabditida</taxon>
        <taxon>Rhabditina</taxon>
        <taxon>Rhabditomorpha</taxon>
        <taxon>Strongyloidea</taxon>
        <taxon>Trichostrongylidae</taxon>
        <taxon>Teladorsagia</taxon>
    </lineage>
</organism>
<dbReference type="OrthoDB" id="5875723at2759"/>